<dbReference type="AlphaFoldDB" id="A0A4P7C105"/>
<feature type="binding site" evidence="10">
    <location>
        <position position="195"/>
    </location>
    <ligand>
        <name>Mn(2+)</name>
        <dbReference type="ChEBI" id="CHEBI:29035"/>
        <label>2</label>
    </ligand>
</feature>
<dbReference type="InterPro" id="IPR010138">
    <property type="entry name" value="UDP-diacylglucosamine_Hdrlase"/>
</dbReference>
<evidence type="ECO:0000313" key="13">
    <source>
        <dbReference type="Proteomes" id="UP000294325"/>
    </source>
</evidence>
<keyword evidence="2 10" id="KW-0444">Lipid biosynthesis</keyword>
<feature type="binding site" evidence="10">
    <location>
        <position position="41"/>
    </location>
    <ligand>
        <name>Mn(2+)</name>
        <dbReference type="ChEBI" id="CHEBI:29035"/>
        <label>1</label>
    </ligand>
</feature>
<comment type="function">
    <text evidence="10">Hydrolyzes the pyrophosphate bond of UDP-2,3-diacylglucosamine to yield 2,3-diacylglucosamine 1-phosphate (lipid X) and UMP by catalyzing the attack of water at the alpha-P atom. Involved in the biosynthesis of lipid A, a phosphorylated glycolipid that anchors the lipopolysaccharide to the outer membrane of the cell.</text>
</comment>
<feature type="binding site" evidence="10">
    <location>
        <begin position="79"/>
        <end position="80"/>
    </location>
    <ligand>
        <name>substrate</name>
    </ligand>
</feature>
<keyword evidence="3 10" id="KW-0997">Cell inner membrane</keyword>
<evidence type="ECO:0000256" key="8">
    <source>
        <dbReference type="ARBA" id="ARBA00023136"/>
    </source>
</evidence>
<evidence type="ECO:0000256" key="2">
    <source>
        <dbReference type="ARBA" id="ARBA00022516"/>
    </source>
</evidence>
<evidence type="ECO:0000256" key="6">
    <source>
        <dbReference type="ARBA" id="ARBA00022801"/>
    </source>
</evidence>
<feature type="binding site" evidence="10">
    <location>
        <position position="160"/>
    </location>
    <ligand>
        <name>substrate</name>
    </ligand>
</feature>
<comment type="subcellular location">
    <subcellularLocation>
        <location evidence="10">Cell inner membrane</location>
        <topology evidence="10">Peripheral membrane protein</topology>
        <orientation evidence="10">Cytoplasmic side</orientation>
    </subcellularLocation>
</comment>
<dbReference type="SUPFAM" id="SSF56300">
    <property type="entry name" value="Metallo-dependent phosphatases"/>
    <property type="match status" value="1"/>
</dbReference>
<comment type="cofactor">
    <cofactor evidence="10">
        <name>Mn(2+)</name>
        <dbReference type="ChEBI" id="CHEBI:29035"/>
    </cofactor>
    <text evidence="10">Binds 2 Mn(2+) ions per subunit in a binuclear metal center.</text>
</comment>
<feature type="binding site" evidence="10">
    <location>
        <position position="195"/>
    </location>
    <ligand>
        <name>substrate</name>
    </ligand>
</feature>
<dbReference type="OrthoDB" id="9783283at2"/>
<evidence type="ECO:0000313" key="12">
    <source>
        <dbReference type="EMBL" id="QBQ56253.1"/>
    </source>
</evidence>
<evidence type="ECO:0000259" key="11">
    <source>
        <dbReference type="Pfam" id="PF00149"/>
    </source>
</evidence>
<protein>
    <recommendedName>
        <fullName evidence="10">UDP-2,3-diacylglucosamine hydrolase</fullName>
        <ecNumber evidence="10">3.6.1.54</ecNumber>
    </recommendedName>
    <alternativeName>
        <fullName evidence="10">UDP-2,3-diacylglucosamine diphosphatase</fullName>
    </alternativeName>
</protein>
<proteinExistence type="inferred from homology"/>
<evidence type="ECO:0000256" key="9">
    <source>
        <dbReference type="ARBA" id="ARBA00023211"/>
    </source>
</evidence>
<evidence type="ECO:0000256" key="3">
    <source>
        <dbReference type="ARBA" id="ARBA00022519"/>
    </source>
</evidence>
<accession>A0A4P7C105</accession>
<feature type="domain" description="Calcineurin-like phosphoesterase" evidence="11">
    <location>
        <begin position="4"/>
        <end position="199"/>
    </location>
</feature>
<dbReference type="InterPro" id="IPR004843">
    <property type="entry name" value="Calcineurin-like_PHP"/>
</dbReference>
<dbReference type="PANTHER" id="PTHR34990">
    <property type="entry name" value="UDP-2,3-DIACYLGLUCOSAMINE HYDROLASE-RELATED"/>
    <property type="match status" value="1"/>
</dbReference>
<dbReference type="Proteomes" id="UP000294325">
    <property type="component" value="Chromosome"/>
</dbReference>
<comment type="pathway">
    <text evidence="10">Glycolipid biosynthesis; lipid IV(A) biosynthesis; lipid IV(A) from (3R)-3-hydroxytetradecanoyl-[acyl-carrier-protein] and UDP-N-acetyl-alpha-D-glucosamine: step 4/6.</text>
</comment>
<dbReference type="UniPathway" id="UPA00359">
    <property type="reaction ID" value="UER00480"/>
</dbReference>
<feature type="binding site" evidence="10">
    <location>
        <position position="167"/>
    </location>
    <ligand>
        <name>substrate</name>
    </ligand>
</feature>
<keyword evidence="4 10" id="KW-0441">Lipid A biosynthesis</keyword>
<feature type="binding site" evidence="10">
    <location>
        <position position="114"/>
    </location>
    <ligand>
        <name>Mn(2+)</name>
        <dbReference type="ChEBI" id="CHEBI:29035"/>
        <label>2</label>
    </ligand>
</feature>
<keyword evidence="6 10" id="KW-0378">Hydrolase</keyword>
<name>A0A4P7C105_9GAMM</name>
<dbReference type="RefSeq" id="WP_134359501.1">
    <property type="nucleotide sequence ID" value="NZ_CP038033.1"/>
</dbReference>
<keyword evidence="7 10" id="KW-0443">Lipid metabolism</keyword>
<evidence type="ECO:0000256" key="10">
    <source>
        <dbReference type="HAMAP-Rule" id="MF_00575"/>
    </source>
</evidence>
<comment type="catalytic activity">
    <reaction evidence="10">
        <text>UDP-2-N,3-O-bis[(3R)-3-hydroxytetradecanoyl]-alpha-D-glucosamine + H2O = 2-N,3-O-bis[(3R)-3-hydroxytetradecanoyl]-alpha-D-glucosaminyl 1-phosphate + UMP + 2 H(+)</text>
        <dbReference type="Rhea" id="RHEA:25213"/>
        <dbReference type="ChEBI" id="CHEBI:15377"/>
        <dbReference type="ChEBI" id="CHEBI:15378"/>
        <dbReference type="ChEBI" id="CHEBI:57865"/>
        <dbReference type="ChEBI" id="CHEBI:57957"/>
        <dbReference type="ChEBI" id="CHEBI:78847"/>
        <dbReference type="EC" id="3.6.1.54"/>
    </reaction>
</comment>
<keyword evidence="5 10" id="KW-0479">Metal-binding</keyword>
<keyword evidence="9 10" id="KW-0464">Manganese</keyword>
<keyword evidence="1 10" id="KW-1003">Cell membrane</keyword>
<feature type="binding site" evidence="10">
    <location>
        <position position="79"/>
    </location>
    <ligand>
        <name>Mn(2+)</name>
        <dbReference type="ChEBI" id="CHEBI:29035"/>
        <label>2</label>
    </ligand>
</feature>
<evidence type="ECO:0000256" key="7">
    <source>
        <dbReference type="ARBA" id="ARBA00023098"/>
    </source>
</evidence>
<feature type="binding site" evidence="10">
    <location>
        <position position="122"/>
    </location>
    <ligand>
        <name>substrate</name>
    </ligand>
</feature>
<dbReference type="PANTHER" id="PTHR34990:SF1">
    <property type="entry name" value="UDP-2,3-DIACYLGLUCOSAMINE HYDROLASE"/>
    <property type="match status" value="1"/>
</dbReference>
<feature type="binding site" evidence="10">
    <location>
        <position position="164"/>
    </location>
    <ligand>
        <name>substrate</name>
    </ligand>
</feature>
<feature type="binding site" evidence="10">
    <location>
        <position position="197"/>
    </location>
    <ligand>
        <name>Mn(2+)</name>
        <dbReference type="ChEBI" id="CHEBI:29035"/>
        <label>1</label>
    </ligand>
</feature>
<feature type="binding site" evidence="10">
    <location>
        <position position="41"/>
    </location>
    <ligand>
        <name>Mn(2+)</name>
        <dbReference type="ChEBI" id="CHEBI:29035"/>
        <label>2</label>
    </ligand>
</feature>
<gene>
    <name evidence="10 12" type="primary">lpxH</name>
    <name evidence="12" type="ORF">E3U44_18430</name>
</gene>
<evidence type="ECO:0000256" key="1">
    <source>
        <dbReference type="ARBA" id="ARBA00022475"/>
    </source>
</evidence>
<organism evidence="12 13">
    <name type="scientific">Nitrosococcus wardiae</name>
    <dbReference type="NCBI Taxonomy" id="1814290"/>
    <lineage>
        <taxon>Bacteria</taxon>
        <taxon>Pseudomonadati</taxon>
        <taxon>Pseudomonadota</taxon>
        <taxon>Gammaproteobacteria</taxon>
        <taxon>Chromatiales</taxon>
        <taxon>Chromatiaceae</taxon>
        <taxon>Nitrosococcus</taxon>
    </lineage>
</organism>
<dbReference type="GO" id="GO:0009245">
    <property type="term" value="P:lipid A biosynthetic process"/>
    <property type="evidence" value="ECO:0007669"/>
    <property type="project" value="UniProtKB-UniRule"/>
</dbReference>
<dbReference type="InterPro" id="IPR043461">
    <property type="entry name" value="LpxH-like"/>
</dbReference>
<evidence type="ECO:0000256" key="4">
    <source>
        <dbReference type="ARBA" id="ARBA00022556"/>
    </source>
</evidence>
<dbReference type="EC" id="3.6.1.54" evidence="10"/>
<dbReference type="GO" id="GO:0008758">
    <property type="term" value="F:UDP-2,3-diacylglucosamine hydrolase activity"/>
    <property type="evidence" value="ECO:0007669"/>
    <property type="project" value="UniProtKB-UniRule"/>
</dbReference>
<dbReference type="KEGG" id="nwr:E3U44_18430"/>
<dbReference type="CDD" id="cd07398">
    <property type="entry name" value="MPP_YbbF-LpxH"/>
    <property type="match status" value="1"/>
</dbReference>
<dbReference type="GO" id="GO:0019897">
    <property type="term" value="C:extrinsic component of plasma membrane"/>
    <property type="evidence" value="ECO:0007669"/>
    <property type="project" value="UniProtKB-UniRule"/>
</dbReference>
<keyword evidence="13" id="KW-1185">Reference proteome</keyword>
<feature type="binding site" evidence="10">
    <location>
        <position position="8"/>
    </location>
    <ligand>
        <name>Mn(2+)</name>
        <dbReference type="ChEBI" id="CHEBI:29035"/>
        <label>1</label>
    </ligand>
</feature>
<sequence>MATFFISDLHLGSGKTEIQSQVLEFLSQEALHGEELYILGDLFDYWIGDDAPTTEGLAITQALRRLSDTGVNLYFIPGNRDFLVGRAFAQASGCRILPDPTLIDLYGVPTLLTHGDMLCTDDVAYQRARARLRRPLFLRTYLALPKSWRGAIARHLRRQSQAHTQQQSLTIMDANQAAVEAALQAHGAKRIIHGHTHRPAVHYFSVDSHPKQRIVLGDWDRGKSILTCTGEGFHFLDPQIPKPRFNHLLTA</sequence>
<dbReference type="GO" id="GO:0005737">
    <property type="term" value="C:cytoplasm"/>
    <property type="evidence" value="ECO:0007669"/>
    <property type="project" value="InterPro"/>
</dbReference>
<dbReference type="GO" id="GO:0030145">
    <property type="term" value="F:manganese ion binding"/>
    <property type="evidence" value="ECO:0007669"/>
    <property type="project" value="UniProtKB-UniRule"/>
</dbReference>
<dbReference type="EMBL" id="CP038033">
    <property type="protein sequence ID" value="QBQ56253.1"/>
    <property type="molecule type" value="Genomic_DNA"/>
</dbReference>
<dbReference type="HAMAP" id="MF_00575">
    <property type="entry name" value="LpxH"/>
    <property type="match status" value="1"/>
</dbReference>
<reference evidence="12 13" key="1">
    <citation type="submission" date="2019-03" db="EMBL/GenBank/DDBJ databases">
        <title>The genome sequence of Nitrosococcus wardiae strain D1FHST reveals the archetypal metabolic capacity of ammonia-oxidizing Gammaproteobacteria.</title>
        <authorList>
            <person name="Wang L."/>
            <person name="Lim C.K."/>
            <person name="Hanson T.E."/>
            <person name="Dang H."/>
            <person name="Klotz M.G."/>
        </authorList>
    </citation>
    <scope>NUCLEOTIDE SEQUENCE [LARGE SCALE GENOMIC DNA]</scope>
    <source>
        <strain evidence="12 13">D1FHS</strain>
    </source>
</reference>
<feature type="binding site" evidence="10">
    <location>
        <position position="10"/>
    </location>
    <ligand>
        <name>Mn(2+)</name>
        <dbReference type="ChEBI" id="CHEBI:29035"/>
        <label>1</label>
    </ligand>
</feature>
<dbReference type="InterPro" id="IPR029052">
    <property type="entry name" value="Metallo-depent_PP-like"/>
</dbReference>
<dbReference type="Pfam" id="PF00149">
    <property type="entry name" value="Metallophos"/>
    <property type="match status" value="1"/>
</dbReference>
<keyword evidence="8 10" id="KW-0472">Membrane</keyword>
<comment type="similarity">
    <text evidence="10">Belongs to the LpxH family.</text>
</comment>
<evidence type="ECO:0000256" key="5">
    <source>
        <dbReference type="ARBA" id="ARBA00022723"/>
    </source>
</evidence>
<dbReference type="NCBIfam" id="TIGR01854">
    <property type="entry name" value="lipid_A_lpxH"/>
    <property type="match status" value="1"/>
</dbReference>
<dbReference type="Gene3D" id="3.60.21.10">
    <property type="match status" value="1"/>
</dbReference>
<dbReference type="NCBIfam" id="NF003743">
    <property type="entry name" value="PRK05340.1"/>
    <property type="match status" value="1"/>
</dbReference>